<dbReference type="AlphaFoldDB" id="A0A135HZF3"/>
<dbReference type="Proteomes" id="UP000070107">
    <property type="component" value="Unassembled WGS sequence"/>
</dbReference>
<dbReference type="EMBL" id="LNTU01000001">
    <property type="protein sequence ID" value="KXF78543.1"/>
    <property type="molecule type" value="Genomic_DNA"/>
</dbReference>
<evidence type="ECO:0000313" key="2">
    <source>
        <dbReference type="Proteomes" id="UP000070107"/>
    </source>
</evidence>
<gene>
    <name evidence="1" type="ORF">ATN84_01755</name>
</gene>
<evidence type="ECO:0000313" key="1">
    <source>
        <dbReference type="EMBL" id="KXF78543.1"/>
    </source>
</evidence>
<proteinExistence type="predicted"/>
<sequence>MSTAMSEIDQLIADGDEPAWAIAAVSAARWAQQLLDDEAAKLDAVGASGNDVEAALDAKWQEIDTWLTDSLDTIAAAARHALAYADSRIALIAARLDALEASHGTQAAP</sequence>
<protein>
    <submittedName>
        <fullName evidence="1">Uncharacterized protein</fullName>
    </submittedName>
</protein>
<dbReference type="RefSeq" id="WP_068879812.1">
    <property type="nucleotide sequence ID" value="NZ_LNTU01000001.1"/>
</dbReference>
<dbReference type="STRING" id="1494590.ATN84_01755"/>
<name>A0A135HZF3_9HYPH</name>
<comment type="caution">
    <text evidence="1">The sequence shown here is derived from an EMBL/GenBank/DDBJ whole genome shotgun (WGS) entry which is preliminary data.</text>
</comment>
<keyword evidence="2" id="KW-1185">Reference proteome</keyword>
<reference evidence="1 2" key="1">
    <citation type="submission" date="2015-11" db="EMBL/GenBank/DDBJ databases">
        <title>Draft genome sequence of Paramesorhizobium deserti A-3-E, a strain highly resistant to diverse beta-lactam antibiotics.</title>
        <authorList>
            <person name="Lv R."/>
            <person name="Yang X."/>
            <person name="Fang N."/>
            <person name="Guo J."/>
            <person name="Luo X."/>
            <person name="Peng F."/>
            <person name="Yang R."/>
            <person name="Cui Y."/>
            <person name="Fang C."/>
            <person name="Song Y."/>
        </authorList>
    </citation>
    <scope>NUCLEOTIDE SEQUENCE [LARGE SCALE GENOMIC DNA]</scope>
    <source>
        <strain evidence="1 2">A-3-E</strain>
    </source>
</reference>
<accession>A0A135HZF3</accession>
<organism evidence="1 2">
    <name type="scientific">Paramesorhizobium deserti</name>
    <dbReference type="NCBI Taxonomy" id="1494590"/>
    <lineage>
        <taxon>Bacteria</taxon>
        <taxon>Pseudomonadati</taxon>
        <taxon>Pseudomonadota</taxon>
        <taxon>Alphaproteobacteria</taxon>
        <taxon>Hyphomicrobiales</taxon>
        <taxon>Phyllobacteriaceae</taxon>
        <taxon>Paramesorhizobium</taxon>
    </lineage>
</organism>